<dbReference type="EMBL" id="JAGKQM010000001">
    <property type="protein sequence ID" value="KAH0942484.1"/>
    <property type="molecule type" value="Genomic_DNA"/>
</dbReference>
<feature type="compositionally biased region" description="Basic and acidic residues" evidence="1">
    <location>
        <begin position="211"/>
        <end position="220"/>
    </location>
</feature>
<feature type="region of interest" description="Disordered" evidence="1">
    <location>
        <begin position="211"/>
        <end position="233"/>
    </location>
</feature>
<evidence type="ECO:0000313" key="3">
    <source>
        <dbReference type="Proteomes" id="UP000824890"/>
    </source>
</evidence>
<feature type="compositionally biased region" description="Polar residues" evidence="1">
    <location>
        <begin position="223"/>
        <end position="233"/>
    </location>
</feature>
<reference evidence="2 3" key="1">
    <citation type="submission" date="2021-05" db="EMBL/GenBank/DDBJ databases">
        <title>Genome Assembly of Synthetic Allotetraploid Brassica napus Reveals Homoeologous Exchanges between Subgenomes.</title>
        <authorList>
            <person name="Davis J.T."/>
        </authorList>
    </citation>
    <scope>NUCLEOTIDE SEQUENCE [LARGE SCALE GENOMIC DNA]</scope>
    <source>
        <strain evidence="3">cv. Da-Ae</strain>
        <tissue evidence="2">Seedling</tissue>
    </source>
</reference>
<gene>
    <name evidence="2" type="ORF">HID58_002121</name>
</gene>
<organism evidence="2 3">
    <name type="scientific">Brassica napus</name>
    <name type="common">Rape</name>
    <dbReference type="NCBI Taxonomy" id="3708"/>
    <lineage>
        <taxon>Eukaryota</taxon>
        <taxon>Viridiplantae</taxon>
        <taxon>Streptophyta</taxon>
        <taxon>Embryophyta</taxon>
        <taxon>Tracheophyta</taxon>
        <taxon>Spermatophyta</taxon>
        <taxon>Magnoliopsida</taxon>
        <taxon>eudicotyledons</taxon>
        <taxon>Gunneridae</taxon>
        <taxon>Pentapetalae</taxon>
        <taxon>rosids</taxon>
        <taxon>malvids</taxon>
        <taxon>Brassicales</taxon>
        <taxon>Brassicaceae</taxon>
        <taxon>Brassiceae</taxon>
        <taxon>Brassica</taxon>
    </lineage>
</organism>
<proteinExistence type="predicted"/>
<feature type="region of interest" description="Disordered" evidence="1">
    <location>
        <begin position="338"/>
        <end position="358"/>
    </location>
</feature>
<feature type="compositionally biased region" description="Polar residues" evidence="1">
    <location>
        <begin position="302"/>
        <end position="311"/>
    </location>
</feature>
<comment type="caution">
    <text evidence="2">The sequence shown here is derived from an EMBL/GenBank/DDBJ whole genome shotgun (WGS) entry which is preliminary data.</text>
</comment>
<evidence type="ECO:0008006" key="4">
    <source>
        <dbReference type="Google" id="ProtNLM"/>
    </source>
</evidence>
<keyword evidence="3" id="KW-1185">Reference proteome</keyword>
<dbReference type="Proteomes" id="UP000824890">
    <property type="component" value="Unassembled WGS sequence"/>
</dbReference>
<protein>
    <recommendedName>
        <fullName evidence="4">DUF1985 domain-containing protein</fullName>
    </recommendedName>
</protein>
<sequence length="358" mass="40520">MKPEFDEVMKYLIFSHIMVIQKNDLKFSAKLVHSFLCKELMTSKRHEKWFTFARRPLHFGLQEKNSGLVTWKDDDGFWSKQIKTNEKINLQIIKKRHLEESNTYSDVNREPGPWDRPIKAWGGAGLGRVYGIPQNGRPRGLVNKEEARDDSERRRRLVMTVNAATVLLVFQTRIEPKRELKAFCWSVGEQGGVRTSASQSFIPRKQLKDLRDDMGSRGDSEDQFTFDSSYTPPNTLDFETQQVMARLGAAEEIASQVGDEVVNAGEKQSSKRKLISLVDSEEDSDVEITPTTQTTKPRRPTSFGTASQKPMIQSTLQVGSGSSKQVCSQKKYVPVKSVIRGGKRNKGVSKGSGKEEEE</sequence>
<evidence type="ECO:0000256" key="1">
    <source>
        <dbReference type="SAM" id="MobiDB-lite"/>
    </source>
</evidence>
<name>A0ABQ8ELC9_BRANA</name>
<feature type="region of interest" description="Disordered" evidence="1">
    <location>
        <begin position="282"/>
        <end position="311"/>
    </location>
</feature>
<accession>A0ABQ8ELC9</accession>
<evidence type="ECO:0000313" key="2">
    <source>
        <dbReference type="EMBL" id="KAH0942484.1"/>
    </source>
</evidence>